<organism evidence="2 3">
    <name type="scientific">Mycetohabitans rhizoxinica</name>
    <dbReference type="NCBI Taxonomy" id="412963"/>
    <lineage>
        <taxon>Bacteria</taxon>
        <taxon>Pseudomonadati</taxon>
        <taxon>Pseudomonadota</taxon>
        <taxon>Betaproteobacteria</taxon>
        <taxon>Burkholderiales</taxon>
        <taxon>Burkholderiaceae</taxon>
        <taxon>Mycetohabitans</taxon>
    </lineage>
</organism>
<dbReference type="EMBL" id="CP062176">
    <property type="protein sequence ID" value="WXK40548.1"/>
    <property type="molecule type" value="Genomic_DNA"/>
</dbReference>
<proteinExistence type="predicted"/>
<feature type="transmembrane region" description="Helical" evidence="1">
    <location>
        <begin position="455"/>
        <end position="478"/>
    </location>
</feature>
<dbReference type="RefSeq" id="WP_338911174.1">
    <property type="nucleotide sequence ID" value="NZ_CP062176.1"/>
</dbReference>
<keyword evidence="1" id="KW-0812">Transmembrane</keyword>
<gene>
    <name evidence="2" type="ORF">IHE29_15295</name>
</gene>
<keyword evidence="1" id="KW-0472">Membrane</keyword>
<feature type="transmembrane region" description="Helical" evidence="1">
    <location>
        <begin position="484"/>
        <end position="505"/>
    </location>
</feature>
<reference evidence="2 3" key="1">
    <citation type="submission" date="2020-09" db="EMBL/GenBank/DDBJ databases">
        <title>Genome sequences of Mycetohabitans spp.</title>
        <authorList>
            <person name="Carter M.E."/>
            <person name="Carpenter S.C.D."/>
            <person name="Bogdanove A.J."/>
        </authorList>
    </citation>
    <scope>NUCLEOTIDE SEQUENCE [LARGE SCALE GENOMIC DNA]</scope>
    <source>
        <strain evidence="2 3">B12</strain>
    </source>
</reference>
<name>A0ABZ2Q053_9BURK</name>
<evidence type="ECO:0008006" key="4">
    <source>
        <dbReference type="Google" id="ProtNLM"/>
    </source>
</evidence>
<accession>A0ABZ2Q053</accession>
<keyword evidence="1" id="KW-1133">Transmembrane helix</keyword>
<feature type="transmembrane region" description="Helical" evidence="1">
    <location>
        <begin position="351"/>
        <end position="373"/>
    </location>
</feature>
<protein>
    <recommendedName>
        <fullName evidence="4">Membrane associated protein</fullName>
    </recommendedName>
</protein>
<evidence type="ECO:0000313" key="2">
    <source>
        <dbReference type="EMBL" id="WXK40548.1"/>
    </source>
</evidence>
<evidence type="ECO:0000313" key="3">
    <source>
        <dbReference type="Proteomes" id="UP001493153"/>
    </source>
</evidence>
<evidence type="ECO:0000256" key="1">
    <source>
        <dbReference type="SAM" id="Phobius"/>
    </source>
</evidence>
<keyword evidence="3" id="KW-1185">Reference proteome</keyword>
<dbReference type="Proteomes" id="UP001493153">
    <property type="component" value="Chromosome"/>
</dbReference>
<sequence length="890" mass="96484">MLSFPTFPIGLPLAGASRAKKYVHQDKADVHSGPPKIEVEIASVADCSGLLKELNAISDGAPACPKASLKSHRWGTASCSLINKHAATIDELKAWRRGAAPATMLELECPSELYAQVKRLVEQRLGESADRCGALAIDADEFVHCLYVMVVTLIQVSKGDGAGVEAAFRQASELLAHDPVGWLKDAGIPHGIADMAVTAGMTGPLLALAGLAIKEGLAEWRRARKTDKALAQALDQVDEEIVALQALSALLDVRRHNADGTAQQCNDGMGAHATPVSGQPLPKLTTIKQERRAALRFLRKQNDADKVIGASSFVSGSAIATKCIVDTTLKGVYIGQQGSAAATTAAGAAGMVGSAALGPMAAAGSLALGGYMLHKSRKKRDAFRAEKQSTDSRIASWLKRAEADRRGGASMDPPYDEHTLSERYARFLREKTQQHDAFFTRYTDWNKGFVAGSGLYTACTVSKLALAGIVAAGGTALATPAAPVVLMAGTGLASAAMIFFSMQYLKGHGKLQRYQRYYHDDDPELDRHFLASVDLLCADDQPGAGFDLRKLFYYQVASREDQRQTFLADVAAQCAKRFDDQYTYTADDDEVIRRRGPKPNGKQQLTQLARRTGEAVVGRAKAASAFARTVRPDAQIRASQAARSAWRNASGAARNAWNASRRHLTRTSLKAWLADPANHAEQARVLKQMIETQLIYLERKLETKHRAYRHIERGLNADSRAIPAHRRDVAGEQAPAAASTPDVAASGIQRLVLGLSRDIENDECLYRQAVLVRDALSALASRHAPTPGSRQLLACAIEQFISTQQGTLPDAERPLPDLDVSHERLATYLMKEAPVRYKDLRGKLVETELQSTRIGHVWEQRMASQGALYPAKRAVSSKARRYATRGTEQS</sequence>